<dbReference type="EMBL" id="QGKV02000297">
    <property type="protein sequence ID" value="KAF3611291.1"/>
    <property type="molecule type" value="Genomic_DNA"/>
</dbReference>
<evidence type="ECO:0000256" key="2">
    <source>
        <dbReference type="ARBA" id="ARBA00004286"/>
    </source>
</evidence>
<reference evidence="8 9" key="1">
    <citation type="journal article" date="2020" name="BMC Genomics">
        <title>Intraspecific diversification of the crop wild relative Brassica cretica Lam. using demographic model selection.</title>
        <authorList>
            <person name="Kioukis A."/>
            <person name="Michalopoulou V.A."/>
            <person name="Briers L."/>
            <person name="Pirintsos S."/>
            <person name="Studholme D.J."/>
            <person name="Pavlidis P."/>
            <person name="Sarris P.F."/>
        </authorList>
    </citation>
    <scope>NUCLEOTIDE SEQUENCE [LARGE SCALE GENOMIC DNA]</scope>
    <source>
        <strain evidence="9">cv. PFS-1207/04</strain>
    </source>
</reference>
<dbReference type="InterPro" id="IPR001951">
    <property type="entry name" value="Histone_H4"/>
</dbReference>
<name>A0ABQ7F6Q1_BRACR</name>
<dbReference type="PROSITE" id="PS00047">
    <property type="entry name" value="HISTONE_H4"/>
    <property type="match status" value="1"/>
</dbReference>
<proteinExistence type="inferred from homology"/>
<keyword evidence="5" id="KW-0238">DNA-binding</keyword>
<keyword evidence="4" id="KW-0158">Chromosome</keyword>
<evidence type="ECO:0000256" key="3">
    <source>
        <dbReference type="ARBA" id="ARBA00006564"/>
    </source>
</evidence>
<comment type="similarity">
    <text evidence="3">Belongs to the histone H4 family.</text>
</comment>
<dbReference type="Proteomes" id="UP000266723">
    <property type="component" value="Unassembled WGS sequence"/>
</dbReference>
<keyword evidence="9" id="KW-1185">Reference proteome</keyword>
<evidence type="ECO:0000256" key="6">
    <source>
        <dbReference type="ARBA" id="ARBA00023242"/>
    </source>
</evidence>
<gene>
    <name evidence="8" type="ORF">DY000_02044689</name>
</gene>
<evidence type="ECO:0000256" key="7">
    <source>
        <dbReference type="ARBA" id="ARBA00023269"/>
    </source>
</evidence>
<accession>A0ABQ7F6Q1</accession>
<keyword evidence="7" id="KW-0544">Nucleosome core</keyword>
<organism evidence="8 9">
    <name type="scientific">Brassica cretica</name>
    <name type="common">Mustard</name>
    <dbReference type="NCBI Taxonomy" id="69181"/>
    <lineage>
        <taxon>Eukaryota</taxon>
        <taxon>Viridiplantae</taxon>
        <taxon>Streptophyta</taxon>
        <taxon>Embryophyta</taxon>
        <taxon>Tracheophyta</taxon>
        <taxon>Spermatophyta</taxon>
        <taxon>Magnoliopsida</taxon>
        <taxon>eudicotyledons</taxon>
        <taxon>Gunneridae</taxon>
        <taxon>Pentapetalae</taxon>
        <taxon>rosids</taxon>
        <taxon>malvids</taxon>
        <taxon>Brassicales</taxon>
        <taxon>Brassicaceae</taxon>
        <taxon>Brassiceae</taxon>
        <taxon>Brassica</taxon>
    </lineage>
</organism>
<evidence type="ECO:0000313" key="8">
    <source>
        <dbReference type="EMBL" id="KAF3611291.1"/>
    </source>
</evidence>
<comment type="subcellular location">
    <subcellularLocation>
        <location evidence="2">Chromosome</location>
    </subcellularLocation>
    <subcellularLocation>
        <location evidence="1">Nucleus</location>
    </subcellularLocation>
</comment>
<keyword evidence="6" id="KW-0539">Nucleus</keyword>
<dbReference type="PANTHER" id="PTHR10484">
    <property type="entry name" value="HISTONE H4"/>
    <property type="match status" value="1"/>
</dbReference>
<dbReference type="InterPro" id="IPR009072">
    <property type="entry name" value="Histone-fold"/>
</dbReference>
<sequence length="94" mass="10454">MSITAHSRRDKNSPEIENGTATILKINLNPFWRVQVHVDGYLRPNADHGYLESLQKLCEEMSGRGKGGKGLGKGGAKRHRKVLRDNIQGKISNC</sequence>
<evidence type="ECO:0000313" key="9">
    <source>
        <dbReference type="Proteomes" id="UP000266723"/>
    </source>
</evidence>
<evidence type="ECO:0000256" key="5">
    <source>
        <dbReference type="ARBA" id="ARBA00023125"/>
    </source>
</evidence>
<evidence type="ECO:0000256" key="4">
    <source>
        <dbReference type="ARBA" id="ARBA00022454"/>
    </source>
</evidence>
<protein>
    <submittedName>
        <fullName evidence="8">Uncharacterized protein</fullName>
    </submittedName>
</protein>
<dbReference type="InterPro" id="IPR019809">
    <property type="entry name" value="Histone_H4_CS"/>
</dbReference>
<dbReference type="PRINTS" id="PR00623">
    <property type="entry name" value="HISTONEH4"/>
</dbReference>
<comment type="caution">
    <text evidence="8">The sequence shown here is derived from an EMBL/GenBank/DDBJ whole genome shotgun (WGS) entry which is preliminary data.</text>
</comment>
<evidence type="ECO:0000256" key="1">
    <source>
        <dbReference type="ARBA" id="ARBA00004123"/>
    </source>
</evidence>
<dbReference type="Gene3D" id="1.10.20.10">
    <property type="entry name" value="Histone, subunit A"/>
    <property type="match status" value="1"/>
</dbReference>